<evidence type="ECO:0000259" key="3">
    <source>
        <dbReference type="PROSITE" id="PS50137"/>
    </source>
</evidence>
<dbReference type="Proteomes" id="UP001652661">
    <property type="component" value="Chromosome 2L"/>
</dbReference>
<feature type="domain" description="DRBM" evidence="3">
    <location>
        <begin position="5"/>
        <end position="69"/>
    </location>
</feature>
<reference evidence="5" key="2">
    <citation type="submission" date="2025-08" db="UniProtKB">
        <authorList>
            <consortium name="RefSeq"/>
        </authorList>
    </citation>
    <scope>IDENTIFICATION</scope>
    <source>
        <strain evidence="5">14028-0561.14</strain>
        <tissue evidence="5">Whole fly</tissue>
    </source>
</reference>
<dbReference type="GO" id="GO:0070578">
    <property type="term" value="C:RISC-loading complex"/>
    <property type="evidence" value="ECO:0007669"/>
    <property type="project" value="TreeGrafter"/>
</dbReference>
<dbReference type="OMA" id="MESKIYG"/>
<evidence type="ECO:0000313" key="4">
    <source>
        <dbReference type="Proteomes" id="UP001652661"/>
    </source>
</evidence>
<evidence type="ECO:0000313" key="5">
    <source>
        <dbReference type="RefSeq" id="XP_017029416.1"/>
    </source>
</evidence>
<dbReference type="SMART" id="SM00358">
    <property type="entry name" value="DSRM"/>
    <property type="match status" value="2"/>
</dbReference>
<dbReference type="SUPFAM" id="SSF54768">
    <property type="entry name" value="dsRNA-binding domain-like"/>
    <property type="match status" value="2"/>
</dbReference>
<dbReference type="PANTHER" id="PTHR46205:SF4">
    <property type="entry name" value="LD06392P"/>
    <property type="match status" value="1"/>
</dbReference>
<dbReference type="AlphaFoldDB" id="A0A6P4J270"/>
<keyword evidence="4" id="KW-1185">Reference proteome</keyword>
<name>A0A6P4J270_DROKI</name>
<organism evidence="4 5">
    <name type="scientific">Drosophila kikkawai</name>
    <name type="common">Fruit fly</name>
    <dbReference type="NCBI Taxonomy" id="30033"/>
    <lineage>
        <taxon>Eukaryota</taxon>
        <taxon>Metazoa</taxon>
        <taxon>Ecdysozoa</taxon>
        <taxon>Arthropoda</taxon>
        <taxon>Hexapoda</taxon>
        <taxon>Insecta</taxon>
        <taxon>Pterygota</taxon>
        <taxon>Neoptera</taxon>
        <taxon>Endopterygota</taxon>
        <taxon>Diptera</taxon>
        <taxon>Brachycera</taxon>
        <taxon>Muscomorpha</taxon>
        <taxon>Ephydroidea</taxon>
        <taxon>Drosophilidae</taxon>
        <taxon>Drosophila</taxon>
        <taxon>Sophophora</taxon>
    </lineage>
</organism>
<dbReference type="GO" id="GO:0035197">
    <property type="term" value="F:siRNA binding"/>
    <property type="evidence" value="ECO:0007669"/>
    <property type="project" value="TreeGrafter"/>
</dbReference>
<gene>
    <name evidence="5" type="primary">LOC108079583</name>
</gene>
<sequence>MENKPAVTALKEFCSKSSKNTPIYDFIIGREGGYICKVKALEMESHGNGRTKREAKQLAAENLWRKLSVHPGVSTEIQILNRDMLKELRDYCLLHGMPQPIIKAVPQSSSSSSAQDFVASCSVGSIKCYAKADKKKYARQLAASEVLALISNQMPDANVEMTRDFGDTMLETKKCFNAFKELTDTGSVNIKAVRLCDRHNYFKRFCPALKEAAFEVIRSDEYANTKDKALSLMSALKLTPNIGTVDSTSEEPLLKVDLNCEFDCLFLGMESKIYGQIIQYFKDMLV</sequence>
<reference evidence="4" key="1">
    <citation type="submission" date="2025-05" db="UniProtKB">
        <authorList>
            <consortium name="RefSeq"/>
        </authorList>
    </citation>
    <scope>NUCLEOTIDE SEQUENCE [LARGE SCALE GENOMIC DNA]</scope>
    <source>
        <strain evidence="4">14028-0561.14</strain>
    </source>
</reference>
<dbReference type="OrthoDB" id="5961559at2759"/>
<dbReference type="InterPro" id="IPR014720">
    <property type="entry name" value="dsRBD_dom"/>
</dbReference>
<dbReference type="GO" id="GO:0030422">
    <property type="term" value="P:siRNA processing"/>
    <property type="evidence" value="ECO:0007669"/>
    <property type="project" value="TreeGrafter"/>
</dbReference>
<protein>
    <recommendedName>
        <fullName evidence="3">DRBM domain-containing protein</fullName>
    </recommendedName>
</protein>
<dbReference type="CDD" id="cd00048">
    <property type="entry name" value="DSRM_SF"/>
    <property type="match status" value="1"/>
</dbReference>
<evidence type="ECO:0000256" key="2">
    <source>
        <dbReference type="PROSITE-ProRule" id="PRU00266"/>
    </source>
</evidence>
<dbReference type="InterPro" id="IPR051247">
    <property type="entry name" value="RLC_Component"/>
</dbReference>
<proteinExistence type="predicted"/>
<accession>A0A6P4J270</accession>
<dbReference type="Gene3D" id="3.30.160.20">
    <property type="match status" value="2"/>
</dbReference>
<dbReference type="RefSeq" id="XP_017029416.1">
    <property type="nucleotide sequence ID" value="XM_017173927.3"/>
</dbReference>
<dbReference type="GeneID" id="108079583"/>
<feature type="domain" description="DRBM" evidence="3">
    <location>
        <begin position="83"/>
        <end position="152"/>
    </location>
</feature>
<dbReference type="GO" id="GO:0005737">
    <property type="term" value="C:cytoplasm"/>
    <property type="evidence" value="ECO:0007669"/>
    <property type="project" value="TreeGrafter"/>
</dbReference>
<dbReference type="PROSITE" id="PS50137">
    <property type="entry name" value="DS_RBD"/>
    <property type="match status" value="2"/>
</dbReference>
<dbReference type="GO" id="GO:0016442">
    <property type="term" value="C:RISC complex"/>
    <property type="evidence" value="ECO:0007669"/>
    <property type="project" value="TreeGrafter"/>
</dbReference>
<dbReference type="Pfam" id="PF00035">
    <property type="entry name" value="dsrm"/>
    <property type="match status" value="2"/>
</dbReference>
<dbReference type="PANTHER" id="PTHR46205">
    <property type="entry name" value="LOQUACIOUS, ISOFORM B"/>
    <property type="match status" value="1"/>
</dbReference>
<dbReference type="GO" id="GO:0070920">
    <property type="term" value="P:regulation of regulatory ncRNA processing"/>
    <property type="evidence" value="ECO:0007669"/>
    <property type="project" value="TreeGrafter"/>
</dbReference>
<evidence type="ECO:0000256" key="1">
    <source>
        <dbReference type="ARBA" id="ARBA00022884"/>
    </source>
</evidence>
<dbReference type="GO" id="GO:0003725">
    <property type="term" value="F:double-stranded RNA binding"/>
    <property type="evidence" value="ECO:0007669"/>
    <property type="project" value="TreeGrafter"/>
</dbReference>
<dbReference type="GO" id="GO:0005634">
    <property type="term" value="C:nucleus"/>
    <property type="evidence" value="ECO:0007669"/>
    <property type="project" value="TreeGrafter"/>
</dbReference>
<keyword evidence="1 2" id="KW-0694">RNA-binding</keyword>